<dbReference type="PROSITE" id="PS50158">
    <property type="entry name" value="ZF_CCHC"/>
    <property type="match status" value="1"/>
</dbReference>
<dbReference type="SUPFAM" id="SSF57756">
    <property type="entry name" value="Retrovirus zinc finger-like domains"/>
    <property type="match status" value="1"/>
</dbReference>
<dbReference type="AlphaFoldDB" id="A0A484NSC7"/>
<dbReference type="SMART" id="SM00343">
    <property type="entry name" value="ZnF_C2HC"/>
    <property type="match status" value="1"/>
</dbReference>
<feature type="region of interest" description="Disordered" evidence="2">
    <location>
        <begin position="294"/>
        <end position="313"/>
    </location>
</feature>
<evidence type="ECO:0000259" key="3">
    <source>
        <dbReference type="PROSITE" id="PS50158"/>
    </source>
</evidence>
<keyword evidence="1" id="KW-0863">Zinc-finger</keyword>
<organism evidence="4 5">
    <name type="scientific">Cuscuta campestris</name>
    <dbReference type="NCBI Taxonomy" id="132261"/>
    <lineage>
        <taxon>Eukaryota</taxon>
        <taxon>Viridiplantae</taxon>
        <taxon>Streptophyta</taxon>
        <taxon>Embryophyta</taxon>
        <taxon>Tracheophyta</taxon>
        <taxon>Spermatophyta</taxon>
        <taxon>Magnoliopsida</taxon>
        <taxon>eudicotyledons</taxon>
        <taxon>Gunneridae</taxon>
        <taxon>Pentapetalae</taxon>
        <taxon>asterids</taxon>
        <taxon>lamiids</taxon>
        <taxon>Solanales</taxon>
        <taxon>Convolvulaceae</taxon>
        <taxon>Cuscuteae</taxon>
        <taxon>Cuscuta</taxon>
        <taxon>Cuscuta subgen. Grammica</taxon>
        <taxon>Cuscuta sect. Cleistogrammica</taxon>
    </lineage>
</organism>
<evidence type="ECO:0000313" key="5">
    <source>
        <dbReference type="Proteomes" id="UP000595140"/>
    </source>
</evidence>
<dbReference type="InterPro" id="IPR036875">
    <property type="entry name" value="Znf_CCHC_sf"/>
</dbReference>
<keyword evidence="5" id="KW-1185">Reference proteome</keyword>
<name>A0A484NSC7_9ASTE</name>
<dbReference type="PANTHER" id="PTHR34676">
    <property type="entry name" value="DUF4219 DOMAIN-CONTAINING PROTEIN-RELATED"/>
    <property type="match status" value="1"/>
</dbReference>
<proteinExistence type="predicted"/>
<gene>
    <name evidence="4" type="ORF">CCAM_LOCUS44873</name>
</gene>
<dbReference type="EMBL" id="OOIL02006852">
    <property type="protein sequence ID" value="VFR03098.1"/>
    <property type="molecule type" value="Genomic_DNA"/>
</dbReference>
<dbReference type="GO" id="GO:0008270">
    <property type="term" value="F:zinc ion binding"/>
    <property type="evidence" value="ECO:0007669"/>
    <property type="project" value="UniProtKB-KW"/>
</dbReference>
<evidence type="ECO:0000313" key="4">
    <source>
        <dbReference type="EMBL" id="VFR03098.1"/>
    </source>
</evidence>
<dbReference type="PANTHER" id="PTHR34676:SF15">
    <property type="entry name" value="ZINC FINGER, CCHC-TYPE-RELATED"/>
    <property type="match status" value="1"/>
</dbReference>
<evidence type="ECO:0000256" key="2">
    <source>
        <dbReference type="SAM" id="MobiDB-lite"/>
    </source>
</evidence>
<dbReference type="Proteomes" id="UP000595140">
    <property type="component" value="Unassembled WGS sequence"/>
</dbReference>
<sequence length="519" mass="57486">MWDKLEITYEGTDQVREAKIDFLTHEYELFRMKENEKIDEMFERFSKIVNDLHALKKTYTDKELVRKILRSLTPEWRSKADAIQESIGVTNVTIDGLRGNLKTYESTILFPSLGEQKKKGIALKASSSQEPAMVESSDEDNEFGLVIKKFHKFMRKEYERKGKKHGGPPKCYGCGEVGHIKPKCPNAKNEKEKKPFKKHRAYISWGGDSGDESSEGRLFPCCKLEGSSLFLREKSWSAVSPSKGVEARVTRVLKLYRGESLVTHSLLRLSRFKRDSSQWIDGDGGAPVAAALTPAPAAAHSSSQKNPERRNATEHSWAWMAKSAVPGRKVDCCEADGLTLIRATSTSTPASTLSAVAASVLTAVGAPSRAAAGLPPLAFAGCVVAAATAGAKEGSVRPRVGEGVGLLLFHQEEGRTNFQERRERILILQEVHLAPNVLGQALKDLENESMFGYRSIHIVKVVRQIFEEMTIVVDGPISLDSCLETVLQLHCTSMFVVMEEFVNQRPKGMSGWTVGEDEI</sequence>
<accession>A0A484NSC7</accession>
<dbReference type="OrthoDB" id="7920740at2759"/>
<dbReference type="InterPro" id="IPR001878">
    <property type="entry name" value="Znf_CCHC"/>
</dbReference>
<reference evidence="4 5" key="1">
    <citation type="submission" date="2018-04" db="EMBL/GenBank/DDBJ databases">
        <authorList>
            <person name="Vogel A."/>
        </authorList>
    </citation>
    <scope>NUCLEOTIDE SEQUENCE [LARGE SCALE GENOMIC DNA]</scope>
</reference>
<evidence type="ECO:0000256" key="1">
    <source>
        <dbReference type="PROSITE-ProRule" id="PRU00047"/>
    </source>
</evidence>
<feature type="domain" description="CCHC-type" evidence="3">
    <location>
        <begin position="170"/>
        <end position="186"/>
    </location>
</feature>
<dbReference type="GO" id="GO:0003676">
    <property type="term" value="F:nucleic acid binding"/>
    <property type="evidence" value="ECO:0007669"/>
    <property type="project" value="InterPro"/>
</dbReference>
<keyword evidence="1" id="KW-0479">Metal-binding</keyword>
<dbReference type="Pfam" id="PF14223">
    <property type="entry name" value="Retrotran_gag_2"/>
    <property type="match status" value="1"/>
</dbReference>
<protein>
    <recommendedName>
        <fullName evidence="3">CCHC-type domain-containing protein</fullName>
    </recommendedName>
</protein>
<keyword evidence="1" id="KW-0862">Zinc</keyword>